<evidence type="ECO:0000313" key="11">
    <source>
        <dbReference type="EMBL" id="AKF02970.1"/>
    </source>
</evidence>
<dbReference type="Proteomes" id="UP000034883">
    <property type="component" value="Chromosome"/>
</dbReference>
<keyword evidence="9" id="KW-1133">Transmembrane helix</keyword>
<dbReference type="InterPro" id="IPR017441">
    <property type="entry name" value="Protein_kinase_ATP_BS"/>
</dbReference>
<reference evidence="11 12" key="1">
    <citation type="submission" date="2015-03" db="EMBL/GenBank/DDBJ databases">
        <title>Genome assembly of Sandaracinus amylolyticus DSM 53668.</title>
        <authorList>
            <person name="Sharma G."/>
            <person name="Subramanian S."/>
        </authorList>
    </citation>
    <scope>NUCLEOTIDE SEQUENCE [LARGE SCALE GENOMIC DNA]</scope>
    <source>
        <strain evidence="11 12">DSM 53668</strain>
    </source>
</reference>
<dbReference type="GO" id="GO:0005524">
    <property type="term" value="F:ATP binding"/>
    <property type="evidence" value="ECO:0007669"/>
    <property type="project" value="UniProtKB-UniRule"/>
</dbReference>
<dbReference type="PANTHER" id="PTHR43289:SF6">
    <property type="entry name" value="SERINE_THREONINE-PROTEIN KINASE NEKL-3"/>
    <property type="match status" value="1"/>
</dbReference>
<dbReference type="PANTHER" id="PTHR43289">
    <property type="entry name" value="MITOGEN-ACTIVATED PROTEIN KINASE KINASE KINASE 20-RELATED"/>
    <property type="match status" value="1"/>
</dbReference>
<evidence type="ECO:0000256" key="1">
    <source>
        <dbReference type="ARBA" id="ARBA00012513"/>
    </source>
</evidence>
<evidence type="ECO:0000313" key="12">
    <source>
        <dbReference type="Proteomes" id="UP000034883"/>
    </source>
</evidence>
<dbReference type="AlphaFoldDB" id="A0A0F6YEZ3"/>
<evidence type="ECO:0000256" key="6">
    <source>
        <dbReference type="ARBA" id="ARBA00022840"/>
    </source>
</evidence>
<gene>
    <name evidence="11" type="ORF">DB32_000118</name>
</gene>
<organism evidence="11 12">
    <name type="scientific">Sandaracinus amylolyticus</name>
    <dbReference type="NCBI Taxonomy" id="927083"/>
    <lineage>
        <taxon>Bacteria</taxon>
        <taxon>Pseudomonadati</taxon>
        <taxon>Myxococcota</taxon>
        <taxon>Polyangia</taxon>
        <taxon>Polyangiales</taxon>
        <taxon>Sandaracinaceae</taxon>
        <taxon>Sandaracinus</taxon>
    </lineage>
</organism>
<dbReference type="Gene3D" id="1.10.510.10">
    <property type="entry name" value="Transferase(Phosphotransferase) domain 1"/>
    <property type="match status" value="1"/>
</dbReference>
<dbReference type="PROSITE" id="PS00107">
    <property type="entry name" value="PROTEIN_KINASE_ATP"/>
    <property type="match status" value="1"/>
</dbReference>
<feature type="binding site" evidence="7">
    <location>
        <position position="261"/>
    </location>
    <ligand>
        <name>ATP</name>
        <dbReference type="ChEBI" id="CHEBI:30616"/>
    </ligand>
</feature>
<feature type="region of interest" description="Disordered" evidence="8">
    <location>
        <begin position="505"/>
        <end position="524"/>
    </location>
</feature>
<dbReference type="GO" id="GO:0004674">
    <property type="term" value="F:protein serine/threonine kinase activity"/>
    <property type="evidence" value="ECO:0007669"/>
    <property type="project" value="UniProtKB-KW"/>
</dbReference>
<dbReference type="InterPro" id="IPR008271">
    <property type="entry name" value="Ser/Thr_kinase_AS"/>
</dbReference>
<proteinExistence type="predicted"/>
<dbReference type="RefSeq" id="WP_053230454.1">
    <property type="nucleotide sequence ID" value="NZ_CP011125.1"/>
</dbReference>
<evidence type="ECO:0000256" key="4">
    <source>
        <dbReference type="ARBA" id="ARBA00022741"/>
    </source>
</evidence>
<sequence length="551" mass="59096">MEHAATVVTARGTHGTSTGSTGGSTGSDVHGAVTTWEHLGNLRRAKAPLLFGLFVWPLFALMDVAFIATGGEGDVGTLVAIRALPLPWFAVATVRVSRRPPITRREFYFLVYGAIYVMMAAITLQSAMTGGFRSLYAEAGLAVLAATTVVPRPWREHAAPMSGAALIYPIGMLVGEMFFSRMQGQITDPQAVNSLGVHVVMLWTTALIVIIASHRLWSLRKEVYEARSIGKYELRRRIGKGGMGEVWAAWHRGLEREVALKILKMLEDDEEGAMLRFEREVRLSSGLTHPHTVRVFDYGTTEDGLLYYAMELLNGVSLAELVKRDGALPAPRAVHLVTQAARALAEAHDRGIVHRDVKPENLFVTAAGGENDFVKVLDFGIARVEADGGHLTRTGAVAGTPSTMSPEVITGDRATSASDVYGLGAVLYYALTGRPPFVGEVAASTLIAHLHEAVVPPSARAPHDVPEDLEAIVLRCLEKKPGDRYPDGRALAEALARSSVAGTWVPAPAPPSIAPPPPSSPSIAQLATTQDAVELPSTANEQPTTIAVPRR</sequence>
<evidence type="ECO:0000259" key="10">
    <source>
        <dbReference type="PROSITE" id="PS50011"/>
    </source>
</evidence>
<keyword evidence="3" id="KW-0808">Transferase</keyword>
<evidence type="ECO:0000256" key="3">
    <source>
        <dbReference type="ARBA" id="ARBA00022679"/>
    </source>
</evidence>
<dbReference type="Gene3D" id="3.30.200.20">
    <property type="entry name" value="Phosphorylase Kinase, domain 1"/>
    <property type="match status" value="1"/>
</dbReference>
<dbReference type="PROSITE" id="PS50011">
    <property type="entry name" value="PROTEIN_KINASE_DOM"/>
    <property type="match status" value="1"/>
</dbReference>
<evidence type="ECO:0000256" key="5">
    <source>
        <dbReference type="ARBA" id="ARBA00022777"/>
    </source>
</evidence>
<feature type="transmembrane region" description="Helical" evidence="9">
    <location>
        <begin position="158"/>
        <end position="179"/>
    </location>
</feature>
<dbReference type="Pfam" id="PF00069">
    <property type="entry name" value="Pkinase"/>
    <property type="match status" value="1"/>
</dbReference>
<dbReference type="KEGG" id="samy:DB32_000118"/>
<dbReference type="InterPro" id="IPR011009">
    <property type="entry name" value="Kinase-like_dom_sf"/>
</dbReference>
<feature type="transmembrane region" description="Helical" evidence="9">
    <location>
        <begin position="75"/>
        <end position="95"/>
    </location>
</feature>
<feature type="region of interest" description="Disordered" evidence="8">
    <location>
        <begin position="1"/>
        <end position="27"/>
    </location>
</feature>
<feature type="transmembrane region" description="Helical" evidence="9">
    <location>
        <begin position="107"/>
        <end position="128"/>
    </location>
</feature>
<keyword evidence="9" id="KW-0472">Membrane</keyword>
<feature type="transmembrane region" description="Helical" evidence="9">
    <location>
        <begin position="191"/>
        <end position="212"/>
    </location>
</feature>
<name>A0A0F6YEZ3_9BACT</name>
<feature type="compositionally biased region" description="Pro residues" evidence="8">
    <location>
        <begin position="507"/>
        <end position="520"/>
    </location>
</feature>
<keyword evidence="9" id="KW-0812">Transmembrane</keyword>
<dbReference type="CDD" id="cd14014">
    <property type="entry name" value="STKc_PknB_like"/>
    <property type="match status" value="1"/>
</dbReference>
<keyword evidence="2 11" id="KW-0723">Serine/threonine-protein kinase</keyword>
<keyword evidence="4 7" id="KW-0547">Nucleotide-binding</keyword>
<feature type="transmembrane region" description="Helical" evidence="9">
    <location>
        <begin position="49"/>
        <end position="69"/>
    </location>
</feature>
<protein>
    <recommendedName>
        <fullName evidence="1">non-specific serine/threonine protein kinase</fullName>
        <ecNumber evidence="1">2.7.11.1</ecNumber>
    </recommendedName>
</protein>
<keyword evidence="5 11" id="KW-0418">Kinase</keyword>
<accession>A0A0F6YEZ3</accession>
<dbReference type="EMBL" id="CP011125">
    <property type="protein sequence ID" value="AKF02970.1"/>
    <property type="molecule type" value="Genomic_DNA"/>
</dbReference>
<keyword evidence="12" id="KW-1185">Reference proteome</keyword>
<dbReference type="FunFam" id="1.10.510.10:FF:000021">
    <property type="entry name" value="Serine/threonine protein kinase"/>
    <property type="match status" value="1"/>
</dbReference>
<dbReference type="SMART" id="SM00220">
    <property type="entry name" value="S_TKc"/>
    <property type="match status" value="1"/>
</dbReference>
<keyword evidence="6 7" id="KW-0067">ATP-binding</keyword>
<dbReference type="STRING" id="927083.DB32_000118"/>
<evidence type="ECO:0000256" key="9">
    <source>
        <dbReference type="SAM" id="Phobius"/>
    </source>
</evidence>
<evidence type="ECO:0000256" key="8">
    <source>
        <dbReference type="SAM" id="MobiDB-lite"/>
    </source>
</evidence>
<feature type="domain" description="Protein kinase" evidence="10">
    <location>
        <begin position="232"/>
        <end position="496"/>
    </location>
</feature>
<dbReference type="PROSITE" id="PS00108">
    <property type="entry name" value="PROTEIN_KINASE_ST"/>
    <property type="match status" value="1"/>
</dbReference>
<evidence type="ECO:0000256" key="2">
    <source>
        <dbReference type="ARBA" id="ARBA00022527"/>
    </source>
</evidence>
<dbReference type="SUPFAM" id="SSF56112">
    <property type="entry name" value="Protein kinase-like (PK-like)"/>
    <property type="match status" value="1"/>
</dbReference>
<evidence type="ECO:0000256" key="7">
    <source>
        <dbReference type="PROSITE-ProRule" id="PRU10141"/>
    </source>
</evidence>
<dbReference type="EC" id="2.7.11.1" evidence="1"/>
<dbReference type="InterPro" id="IPR000719">
    <property type="entry name" value="Prot_kinase_dom"/>
</dbReference>